<dbReference type="InterPro" id="IPR052743">
    <property type="entry name" value="Glutaminase_GtaA"/>
</dbReference>
<evidence type="ECO:0000313" key="4">
    <source>
        <dbReference type="EMBL" id="KAL1297628.1"/>
    </source>
</evidence>
<dbReference type="Pfam" id="PF16335">
    <property type="entry name" value="GtaA_6_Hairpin"/>
    <property type="match status" value="1"/>
</dbReference>
<evidence type="ECO:0000259" key="2">
    <source>
        <dbReference type="Pfam" id="PF16335"/>
    </source>
</evidence>
<proteinExistence type="predicted"/>
<dbReference type="InterPro" id="IPR033433">
    <property type="entry name" value="GtaA_N"/>
</dbReference>
<comment type="caution">
    <text evidence="4">The sequence shown here is derived from an EMBL/GenBank/DDBJ whole genome shotgun (WGS) entry which is preliminary data.</text>
</comment>
<feature type="domain" description="Glutaminase A central" evidence="2">
    <location>
        <begin position="346"/>
        <end position="690"/>
    </location>
</feature>
<keyword evidence="1" id="KW-0732">Signal</keyword>
<accession>A0ABR3P4C8</accession>
<dbReference type="Proteomes" id="UP001562354">
    <property type="component" value="Unassembled WGS sequence"/>
</dbReference>
<dbReference type="GeneID" id="95979884"/>
<evidence type="ECO:0000256" key="1">
    <source>
        <dbReference type="SAM" id="SignalP"/>
    </source>
</evidence>
<evidence type="ECO:0000313" key="5">
    <source>
        <dbReference type="Proteomes" id="UP001562354"/>
    </source>
</evidence>
<feature type="signal peptide" evidence="1">
    <location>
        <begin position="1"/>
        <end position="21"/>
    </location>
</feature>
<feature type="domain" description="Glutaminase A N-terminal" evidence="3">
    <location>
        <begin position="107"/>
        <end position="340"/>
    </location>
</feature>
<keyword evidence="5" id="KW-1185">Reference proteome</keyword>
<name>A0ABR3P4C8_9PEZI</name>
<feature type="chain" id="PRO_5045838990" description="Glutaminase" evidence="1">
    <location>
        <begin position="22"/>
        <end position="702"/>
    </location>
</feature>
<evidence type="ECO:0000259" key="3">
    <source>
        <dbReference type="Pfam" id="PF17168"/>
    </source>
</evidence>
<dbReference type="PANTHER" id="PTHR31987:SF1">
    <property type="entry name" value="GLUTAMINASE A"/>
    <property type="match status" value="1"/>
</dbReference>
<dbReference type="EMBL" id="JBFMKM010000014">
    <property type="protein sequence ID" value="KAL1297628.1"/>
    <property type="molecule type" value="Genomic_DNA"/>
</dbReference>
<dbReference type="InterPro" id="IPR008928">
    <property type="entry name" value="6-hairpin_glycosidase_sf"/>
</dbReference>
<sequence length="702" mass="76653">MSLTTLLPIVIAGFAVPAVTAQSSFSPARPPAIPIAVSSPYLNSWLNVGSDGGNGGYLAGEWIRFWTDQVTAWTGIIRVDGESYTWLGAPSEPLNTVNQNSFEYTSTKSIFGLSVNGTVGLNVTFLTPVTPTDLLRQSIAATYMDLEVFSIDGGEHEVQLYTDISAEWASGDRSNAVTWDYGLTGDVAYHRFQRQVQQVFTQNNDQAEWGSWLYATEEIDGMTYSSGAPDTVAREAFVANGTLDDTEDTNYRAISDDYPVFAFSIDYGSVDSAGQSTLFTIALAQEEAIQFKSSDDPPEVLSPLWTDTFSDELAMLSFFYGDFSDAQDVASTLDDKITSDSIAAGGDDYNVITSLSVRQAFAATQLAGTNDSYYLFLKEISSDGDIQTVDVIFPSMPIFLYLNPDLLRNLLDPIFIYTEAGSFGEDYALHDLGFYPNATQAGTEMQQLEESGNMVIMTLAYAQRTGDTAYLTQHYDTLADWTTFLVNDSLIPSNQISTDDFAGSLANQTDLAIKGIIGIQAMATIANMTSHDSDGANYSSIALDYITQWQILAISTSSSNFSSAPHTTLNYGANETYGLLYNLYADALLQTNIVPTEIYQMQSDFYPLVNLAYGVPLDTRHTYTKSDWEMFCAAVAGPETKEMLIGDVARFINETPSNRALTDLYDVRTADFGVGPFVARPVVGGHFALLALDGPSPLEERK</sequence>
<organism evidence="4 5">
    <name type="scientific">Neodothiora populina</name>
    <dbReference type="NCBI Taxonomy" id="2781224"/>
    <lineage>
        <taxon>Eukaryota</taxon>
        <taxon>Fungi</taxon>
        <taxon>Dikarya</taxon>
        <taxon>Ascomycota</taxon>
        <taxon>Pezizomycotina</taxon>
        <taxon>Dothideomycetes</taxon>
        <taxon>Dothideomycetidae</taxon>
        <taxon>Dothideales</taxon>
        <taxon>Dothioraceae</taxon>
        <taxon>Neodothiora</taxon>
    </lineage>
</organism>
<dbReference type="RefSeq" id="XP_069197310.1">
    <property type="nucleotide sequence ID" value="XM_069346096.1"/>
</dbReference>
<dbReference type="Pfam" id="PF17168">
    <property type="entry name" value="DUF5127"/>
    <property type="match status" value="1"/>
</dbReference>
<dbReference type="PANTHER" id="PTHR31987">
    <property type="entry name" value="GLUTAMINASE A-RELATED"/>
    <property type="match status" value="1"/>
</dbReference>
<dbReference type="InterPro" id="IPR032514">
    <property type="entry name" value="GtaA_central"/>
</dbReference>
<dbReference type="SUPFAM" id="SSF48208">
    <property type="entry name" value="Six-hairpin glycosidases"/>
    <property type="match status" value="1"/>
</dbReference>
<evidence type="ECO:0008006" key="6">
    <source>
        <dbReference type="Google" id="ProtNLM"/>
    </source>
</evidence>
<gene>
    <name evidence="4" type="ORF">AAFC00_006185</name>
</gene>
<reference evidence="4 5" key="1">
    <citation type="submission" date="2024-07" db="EMBL/GenBank/DDBJ databases">
        <title>Draft sequence of the Neodothiora populina.</title>
        <authorList>
            <person name="Drown D.D."/>
            <person name="Schuette U.S."/>
            <person name="Buechlein A.B."/>
            <person name="Rusch D.R."/>
            <person name="Winton L.W."/>
            <person name="Adams G.A."/>
        </authorList>
    </citation>
    <scope>NUCLEOTIDE SEQUENCE [LARGE SCALE GENOMIC DNA]</scope>
    <source>
        <strain evidence="4 5">CPC 39397</strain>
    </source>
</reference>
<protein>
    <recommendedName>
        <fullName evidence="6">Glutaminase</fullName>
    </recommendedName>
</protein>